<feature type="transmembrane region" description="Helical" evidence="7">
    <location>
        <begin position="198"/>
        <end position="221"/>
    </location>
</feature>
<dbReference type="EC" id="2.4.2.31" evidence="6"/>
<keyword evidence="2 6" id="KW-0328">Glycosyltransferase</keyword>
<dbReference type="EMBL" id="CAJNOR010002814">
    <property type="protein sequence ID" value="CAF1344129.1"/>
    <property type="molecule type" value="Genomic_DNA"/>
</dbReference>
<dbReference type="AlphaFoldDB" id="A0A815GX38"/>
<evidence type="ECO:0000256" key="5">
    <source>
        <dbReference type="ARBA" id="ARBA00047597"/>
    </source>
</evidence>
<name>A0A815GX38_ADIRI</name>
<keyword evidence="6" id="KW-0520">NAD</keyword>
<evidence type="ECO:0000256" key="3">
    <source>
        <dbReference type="ARBA" id="ARBA00022679"/>
    </source>
</evidence>
<keyword evidence="6" id="KW-0521">NADP</keyword>
<organism evidence="8 9">
    <name type="scientific">Adineta ricciae</name>
    <name type="common">Rotifer</name>
    <dbReference type="NCBI Taxonomy" id="249248"/>
    <lineage>
        <taxon>Eukaryota</taxon>
        <taxon>Metazoa</taxon>
        <taxon>Spiralia</taxon>
        <taxon>Gnathifera</taxon>
        <taxon>Rotifera</taxon>
        <taxon>Eurotatoria</taxon>
        <taxon>Bdelloidea</taxon>
        <taxon>Adinetida</taxon>
        <taxon>Adinetidae</taxon>
        <taxon>Adineta</taxon>
    </lineage>
</organism>
<comment type="similarity">
    <text evidence="1 6">Belongs to the Arg-specific ADP-ribosyltransferase family.</text>
</comment>
<dbReference type="GO" id="GO:0016779">
    <property type="term" value="F:nucleotidyltransferase activity"/>
    <property type="evidence" value="ECO:0007669"/>
    <property type="project" value="UniProtKB-KW"/>
</dbReference>
<proteinExistence type="inferred from homology"/>
<dbReference type="SUPFAM" id="SSF56399">
    <property type="entry name" value="ADP-ribosylation"/>
    <property type="match status" value="1"/>
</dbReference>
<evidence type="ECO:0000313" key="8">
    <source>
        <dbReference type="EMBL" id="CAF1344129.1"/>
    </source>
</evidence>
<evidence type="ECO:0000256" key="2">
    <source>
        <dbReference type="ARBA" id="ARBA00022676"/>
    </source>
</evidence>
<comment type="catalytic activity">
    <reaction evidence="5 6">
        <text>L-arginyl-[protein] + NAD(+) = N(omega)-(ADP-D-ribosyl)-L-arginyl-[protein] + nicotinamide + H(+)</text>
        <dbReference type="Rhea" id="RHEA:19149"/>
        <dbReference type="Rhea" id="RHEA-COMP:10532"/>
        <dbReference type="Rhea" id="RHEA-COMP:15087"/>
        <dbReference type="ChEBI" id="CHEBI:15378"/>
        <dbReference type="ChEBI" id="CHEBI:17154"/>
        <dbReference type="ChEBI" id="CHEBI:29965"/>
        <dbReference type="ChEBI" id="CHEBI:57540"/>
        <dbReference type="ChEBI" id="CHEBI:142554"/>
        <dbReference type="EC" id="2.4.2.31"/>
    </reaction>
</comment>
<gene>
    <name evidence="8" type="ORF">XAT740_LOCUS31119</name>
</gene>
<keyword evidence="4" id="KW-0548">Nucleotidyltransferase</keyword>
<keyword evidence="7" id="KW-0472">Membrane</keyword>
<sequence length="241" mass="26546">MNIMELIVLQQNLCQLISMNSFLTGMKDEDLAKLFADTDDQTNDSSSIQSVLFIMKMSHMTDDTCPFAFVQHFSCNPSEKEVLFSIATIFEVKSVVNHERTWHVTLQLNEQENIICRELSDYMIKQIGPNSSELSLGWLLYRMNDLNEASKCLSSSNENYDRALGVYKKTQVQSIAALVNSFIANGDSSWTPWKPLPLLLGVGAGILLCTVGLSLGLGLGIGLNNGSGNLTAYNTTNTTSG</sequence>
<keyword evidence="9" id="KW-1185">Reference proteome</keyword>
<evidence type="ECO:0000313" key="9">
    <source>
        <dbReference type="Proteomes" id="UP000663828"/>
    </source>
</evidence>
<dbReference type="Proteomes" id="UP000663828">
    <property type="component" value="Unassembled WGS sequence"/>
</dbReference>
<dbReference type="Gene3D" id="3.90.176.10">
    <property type="entry name" value="Toxin ADP-ribosyltransferase, Chain A, domain 1"/>
    <property type="match status" value="1"/>
</dbReference>
<dbReference type="GO" id="GO:0106274">
    <property type="term" value="F:NAD+-protein-arginine ADP-ribosyltransferase activity"/>
    <property type="evidence" value="ECO:0007669"/>
    <property type="project" value="UniProtKB-EC"/>
</dbReference>
<dbReference type="InterPro" id="IPR000768">
    <property type="entry name" value="ART"/>
</dbReference>
<keyword evidence="3 6" id="KW-0808">Transferase</keyword>
<keyword evidence="7" id="KW-1133">Transmembrane helix</keyword>
<comment type="caution">
    <text evidence="8">The sequence shown here is derived from an EMBL/GenBank/DDBJ whole genome shotgun (WGS) entry which is preliminary data.</text>
</comment>
<dbReference type="Pfam" id="PF01129">
    <property type="entry name" value="ART"/>
    <property type="match status" value="1"/>
</dbReference>
<reference evidence="8" key="1">
    <citation type="submission" date="2021-02" db="EMBL/GenBank/DDBJ databases">
        <authorList>
            <person name="Nowell W R."/>
        </authorList>
    </citation>
    <scope>NUCLEOTIDE SEQUENCE</scope>
</reference>
<evidence type="ECO:0000256" key="7">
    <source>
        <dbReference type="SAM" id="Phobius"/>
    </source>
</evidence>
<protein>
    <recommendedName>
        <fullName evidence="6">NAD(P)(+)--arginine ADP-ribosyltransferase</fullName>
        <ecNumber evidence="6">2.4.2.31</ecNumber>
    </recommendedName>
    <alternativeName>
        <fullName evidence="6">Mono(ADP-ribosyl)transferase</fullName>
    </alternativeName>
</protein>
<keyword evidence="7" id="KW-0812">Transmembrane</keyword>
<accession>A0A815GX38</accession>
<evidence type="ECO:0000256" key="1">
    <source>
        <dbReference type="ARBA" id="ARBA00009558"/>
    </source>
</evidence>
<evidence type="ECO:0000256" key="4">
    <source>
        <dbReference type="ARBA" id="ARBA00022695"/>
    </source>
</evidence>
<evidence type="ECO:0000256" key="6">
    <source>
        <dbReference type="RuleBase" id="RU361228"/>
    </source>
</evidence>